<dbReference type="Proteomes" id="UP001066276">
    <property type="component" value="Chromosome 9"/>
</dbReference>
<evidence type="ECO:0000313" key="3">
    <source>
        <dbReference type="Proteomes" id="UP001066276"/>
    </source>
</evidence>
<feature type="region of interest" description="Disordered" evidence="1">
    <location>
        <begin position="1"/>
        <end position="22"/>
    </location>
</feature>
<protein>
    <submittedName>
        <fullName evidence="2">Uncharacterized protein</fullName>
    </submittedName>
</protein>
<proteinExistence type="predicted"/>
<gene>
    <name evidence="2" type="ORF">NDU88_006286</name>
</gene>
<keyword evidence="3" id="KW-1185">Reference proteome</keyword>
<organism evidence="2 3">
    <name type="scientific">Pleurodeles waltl</name>
    <name type="common">Iberian ribbed newt</name>
    <dbReference type="NCBI Taxonomy" id="8319"/>
    <lineage>
        <taxon>Eukaryota</taxon>
        <taxon>Metazoa</taxon>
        <taxon>Chordata</taxon>
        <taxon>Craniata</taxon>
        <taxon>Vertebrata</taxon>
        <taxon>Euteleostomi</taxon>
        <taxon>Amphibia</taxon>
        <taxon>Batrachia</taxon>
        <taxon>Caudata</taxon>
        <taxon>Salamandroidea</taxon>
        <taxon>Salamandridae</taxon>
        <taxon>Pleurodelinae</taxon>
        <taxon>Pleurodeles</taxon>
    </lineage>
</organism>
<dbReference type="AlphaFoldDB" id="A0AAV7MYS4"/>
<name>A0AAV7MYS4_PLEWA</name>
<feature type="compositionally biased region" description="Basic and acidic residues" evidence="1">
    <location>
        <begin position="1"/>
        <end position="21"/>
    </location>
</feature>
<evidence type="ECO:0000313" key="2">
    <source>
        <dbReference type="EMBL" id="KAJ1108916.1"/>
    </source>
</evidence>
<sequence length="87" mass="9531">MDRVAKSPDRLKNLCPPRDKSSPVARLKPCGYADAKQWTLSPAQSIPAEKRFQELGPIERQHCAVPPSTATPDYKSTVMSGVISPLL</sequence>
<reference evidence="2" key="1">
    <citation type="journal article" date="2022" name="bioRxiv">
        <title>Sequencing and chromosome-scale assembly of the giantPleurodeles waltlgenome.</title>
        <authorList>
            <person name="Brown T."/>
            <person name="Elewa A."/>
            <person name="Iarovenko S."/>
            <person name="Subramanian E."/>
            <person name="Araus A.J."/>
            <person name="Petzold A."/>
            <person name="Susuki M."/>
            <person name="Suzuki K.-i.T."/>
            <person name="Hayashi T."/>
            <person name="Toyoda A."/>
            <person name="Oliveira C."/>
            <person name="Osipova E."/>
            <person name="Leigh N.D."/>
            <person name="Simon A."/>
            <person name="Yun M.H."/>
        </authorList>
    </citation>
    <scope>NUCLEOTIDE SEQUENCE</scope>
    <source>
        <strain evidence="2">20211129_DDA</strain>
        <tissue evidence="2">Liver</tissue>
    </source>
</reference>
<evidence type="ECO:0000256" key="1">
    <source>
        <dbReference type="SAM" id="MobiDB-lite"/>
    </source>
</evidence>
<dbReference type="EMBL" id="JANPWB010000013">
    <property type="protein sequence ID" value="KAJ1108916.1"/>
    <property type="molecule type" value="Genomic_DNA"/>
</dbReference>
<comment type="caution">
    <text evidence="2">The sequence shown here is derived from an EMBL/GenBank/DDBJ whole genome shotgun (WGS) entry which is preliminary data.</text>
</comment>
<accession>A0AAV7MYS4</accession>